<accession>A0A0P0VRP1</accession>
<dbReference type="EMBL" id="AP014958">
    <property type="protein sequence ID" value="BAS81778.1"/>
    <property type="molecule type" value="Genomic_DNA"/>
</dbReference>
<dbReference type="SMR" id="A0A0P0VRP1"/>
<reference evidence="2" key="1">
    <citation type="journal article" date="2005" name="Nature">
        <title>The map-based sequence of the rice genome.</title>
        <authorList>
            <consortium name="International rice genome sequencing project (IRGSP)"/>
            <person name="Matsumoto T."/>
            <person name="Wu J."/>
            <person name="Kanamori H."/>
            <person name="Katayose Y."/>
            <person name="Fujisawa M."/>
            <person name="Namiki N."/>
            <person name="Mizuno H."/>
            <person name="Yamamoto K."/>
            <person name="Antonio B.A."/>
            <person name="Baba T."/>
            <person name="Sakata K."/>
            <person name="Nagamura Y."/>
            <person name="Aoki H."/>
            <person name="Arikawa K."/>
            <person name="Arita K."/>
            <person name="Bito T."/>
            <person name="Chiden Y."/>
            <person name="Fujitsuka N."/>
            <person name="Fukunaka R."/>
            <person name="Hamada M."/>
            <person name="Harada C."/>
            <person name="Hayashi A."/>
            <person name="Hijishita S."/>
            <person name="Honda M."/>
            <person name="Hosokawa S."/>
            <person name="Ichikawa Y."/>
            <person name="Idonuma A."/>
            <person name="Iijima M."/>
            <person name="Ikeda M."/>
            <person name="Ikeno M."/>
            <person name="Ito K."/>
            <person name="Ito S."/>
            <person name="Ito T."/>
            <person name="Ito Y."/>
            <person name="Ito Y."/>
            <person name="Iwabuchi A."/>
            <person name="Kamiya K."/>
            <person name="Karasawa W."/>
            <person name="Kurita K."/>
            <person name="Katagiri S."/>
            <person name="Kikuta A."/>
            <person name="Kobayashi H."/>
            <person name="Kobayashi N."/>
            <person name="Machita K."/>
            <person name="Maehara T."/>
            <person name="Masukawa M."/>
            <person name="Mizubayashi T."/>
            <person name="Mukai Y."/>
            <person name="Nagasaki H."/>
            <person name="Nagata Y."/>
            <person name="Naito S."/>
            <person name="Nakashima M."/>
            <person name="Nakama Y."/>
            <person name="Nakamichi Y."/>
            <person name="Nakamura M."/>
            <person name="Meguro A."/>
            <person name="Negishi M."/>
            <person name="Ohta I."/>
            <person name="Ohta T."/>
            <person name="Okamoto M."/>
            <person name="Ono N."/>
            <person name="Saji S."/>
            <person name="Sakaguchi M."/>
            <person name="Sakai K."/>
            <person name="Shibata M."/>
            <person name="Shimokawa T."/>
            <person name="Song J."/>
            <person name="Takazaki Y."/>
            <person name="Terasawa K."/>
            <person name="Tsugane M."/>
            <person name="Tsuji K."/>
            <person name="Ueda S."/>
            <person name="Waki K."/>
            <person name="Yamagata H."/>
            <person name="Yamamoto M."/>
            <person name="Yamamoto S."/>
            <person name="Yamane H."/>
            <person name="Yoshiki S."/>
            <person name="Yoshihara R."/>
            <person name="Yukawa K."/>
            <person name="Zhong H."/>
            <person name="Yano M."/>
            <person name="Yuan Q."/>
            <person name="Ouyang S."/>
            <person name="Liu J."/>
            <person name="Jones K.M."/>
            <person name="Gansberger K."/>
            <person name="Moffat K."/>
            <person name="Hill J."/>
            <person name="Bera J."/>
            <person name="Fadrosh D."/>
            <person name="Jin S."/>
            <person name="Johri S."/>
            <person name="Kim M."/>
            <person name="Overton L."/>
            <person name="Reardon M."/>
            <person name="Tsitrin T."/>
            <person name="Vuong H."/>
            <person name="Weaver B."/>
            <person name="Ciecko A."/>
            <person name="Tallon L."/>
            <person name="Jackson J."/>
            <person name="Pai G."/>
            <person name="Aken S.V."/>
            <person name="Utterback T."/>
            <person name="Reidmuller S."/>
            <person name="Feldblyum T."/>
            <person name="Hsiao J."/>
            <person name="Zismann V."/>
            <person name="Iobst S."/>
            <person name="de Vazeille A.R."/>
            <person name="Buell C.R."/>
            <person name="Ying K."/>
            <person name="Li Y."/>
            <person name="Lu T."/>
            <person name="Huang Y."/>
            <person name="Zhao Q."/>
            <person name="Feng Q."/>
            <person name="Zhang L."/>
            <person name="Zhu J."/>
            <person name="Weng Q."/>
            <person name="Mu J."/>
            <person name="Lu Y."/>
            <person name="Fan D."/>
            <person name="Liu Y."/>
            <person name="Guan J."/>
            <person name="Zhang Y."/>
            <person name="Yu S."/>
            <person name="Liu X."/>
            <person name="Zhang Y."/>
            <person name="Hong G."/>
            <person name="Han B."/>
            <person name="Choisne N."/>
            <person name="Demange N."/>
            <person name="Orjeda G."/>
            <person name="Samain S."/>
            <person name="Cattolico L."/>
            <person name="Pelletier E."/>
            <person name="Couloux A."/>
            <person name="Segurens B."/>
            <person name="Wincker P."/>
            <person name="D'Hont A."/>
            <person name="Scarpelli C."/>
            <person name="Weissenbach J."/>
            <person name="Salanoubat M."/>
            <person name="Quetier F."/>
            <person name="Yu Y."/>
            <person name="Kim H.R."/>
            <person name="Rambo T."/>
            <person name="Currie J."/>
            <person name="Collura K."/>
            <person name="Luo M."/>
            <person name="Yang T."/>
            <person name="Ammiraju J.S.S."/>
            <person name="Engler F."/>
            <person name="Soderlund C."/>
            <person name="Wing R.A."/>
            <person name="Palmer L.E."/>
            <person name="de la Bastide M."/>
            <person name="Spiegel L."/>
            <person name="Nascimento L."/>
            <person name="Zutavern T."/>
            <person name="O'Shaughnessy A."/>
            <person name="Dike S."/>
            <person name="Dedhia N."/>
            <person name="Preston R."/>
            <person name="Balija V."/>
            <person name="McCombie W.R."/>
            <person name="Chow T."/>
            <person name="Chen H."/>
            <person name="Chung M."/>
            <person name="Chen C."/>
            <person name="Shaw J."/>
            <person name="Wu H."/>
            <person name="Hsiao K."/>
            <person name="Chao Y."/>
            <person name="Chu M."/>
            <person name="Cheng C."/>
            <person name="Hour A."/>
            <person name="Lee P."/>
            <person name="Lin S."/>
            <person name="Lin Y."/>
            <person name="Liou J."/>
            <person name="Liu S."/>
            <person name="Hsing Y."/>
            <person name="Raghuvanshi S."/>
            <person name="Mohanty A."/>
            <person name="Bharti A.K."/>
            <person name="Gaur A."/>
            <person name="Gupta V."/>
            <person name="Kumar D."/>
            <person name="Ravi V."/>
            <person name="Vij S."/>
            <person name="Kapur A."/>
            <person name="Khurana P."/>
            <person name="Khurana P."/>
            <person name="Khurana J.P."/>
            <person name="Tyagi A.K."/>
            <person name="Gaikwad K."/>
            <person name="Singh A."/>
            <person name="Dalal V."/>
            <person name="Srivastava S."/>
            <person name="Dixit A."/>
            <person name="Pal A.K."/>
            <person name="Ghazi I.A."/>
            <person name="Yadav M."/>
            <person name="Pandit A."/>
            <person name="Bhargava A."/>
            <person name="Sureshbabu K."/>
            <person name="Batra K."/>
            <person name="Sharma T.R."/>
            <person name="Mohapatra T."/>
            <person name="Singh N.K."/>
            <person name="Messing J."/>
            <person name="Nelson A.B."/>
            <person name="Fuks G."/>
            <person name="Kavchok S."/>
            <person name="Keizer G."/>
            <person name="Linton E."/>
            <person name="Llaca V."/>
            <person name="Song R."/>
            <person name="Tanyolac B."/>
            <person name="Young S."/>
            <person name="Ho-Il K."/>
            <person name="Hahn J.H."/>
            <person name="Sangsakoo G."/>
            <person name="Vanavichit A."/>
            <person name="de Mattos Luiz.A.T."/>
            <person name="Zimmer P.D."/>
            <person name="Malone G."/>
            <person name="Dellagostin O."/>
            <person name="de Oliveira A.C."/>
            <person name="Bevan M."/>
            <person name="Bancroft I."/>
            <person name="Minx P."/>
            <person name="Cordum H."/>
            <person name="Wilson R."/>
            <person name="Cheng Z."/>
            <person name="Jin W."/>
            <person name="Jiang J."/>
            <person name="Leong S.A."/>
            <person name="Iwama H."/>
            <person name="Gojobori T."/>
            <person name="Itoh T."/>
            <person name="Niimura Y."/>
            <person name="Fujii Y."/>
            <person name="Habara T."/>
            <person name="Sakai H."/>
            <person name="Sato Y."/>
            <person name="Wilson G."/>
            <person name="Kumar K."/>
            <person name="McCouch S."/>
            <person name="Juretic N."/>
            <person name="Hoen D."/>
            <person name="Wright S."/>
            <person name="Bruskiewich R."/>
            <person name="Bureau T."/>
            <person name="Miyao A."/>
            <person name="Hirochika H."/>
            <person name="Nishikawa T."/>
            <person name="Kadowaki K."/>
            <person name="Sugiura M."/>
            <person name="Burr B."/>
            <person name="Sasaki T."/>
        </authorList>
    </citation>
    <scope>NUCLEOTIDE SEQUENCE [LARGE SCALE GENOMIC DNA]</scope>
    <source>
        <strain evidence="2">cv. Nipponbare</strain>
    </source>
</reference>
<dbReference type="AlphaFoldDB" id="A0A0P0VRP1"/>
<gene>
    <name evidence="1" type="ordered locus">Os02g0832900</name>
    <name evidence="1" type="ORF">OSNPB_020832900</name>
</gene>
<dbReference type="Gramene" id="Os02t0832900-00">
    <property type="protein sequence ID" value="Os02t0832900-00"/>
    <property type="gene ID" value="Os02g0832900"/>
</dbReference>
<dbReference type="InParanoid" id="A0A0P0VRP1"/>
<feature type="non-terminal residue" evidence="1">
    <location>
        <position position="1"/>
    </location>
</feature>
<dbReference type="Gene3D" id="3.30.70.330">
    <property type="match status" value="1"/>
</dbReference>
<reference evidence="1 2" key="2">
    <citation type="journal article" date="2013" name="Plant Cell Physiol.">
        <title>Rice Annotation Project Database (RAP-DB): an integrative and interactive database for rice genomics.</title>
        <authorList>
            <person name="Sakai H."/>
            <person name="Lee S.S."/>
            <person name="Tanaka T."/>
            <person name="Numa H."/>
            <person name="Kim J."/>
            <person name="Kawahara Y."/>
            <person name="Wakimoto H."/>
            <person name="Yang C.C."/>
            <person name="Iwamoto M."/>
            <person name="Abe T."/>
            <person name="Yamada Y."/>
            <person name="Muto A."/>
            <person name="Inokuchi H."/>
            <person name="Ikemura T."/>
            <person name="Matsumoto T."/>
            <person name="Sasaki T."/>
            <person name="Itoh T."/>
        </authorList>
    </citation>
    <scope>NUCLEOTIDE SEQUENCE [LARGE SCALE GENOMIC DNA]</scope>
    <source>
        <strain evidence="2">cv. Nipponbare</strain>
    </source>
</reference>
<dbReference type="Proteomes" id="UP000059680">
    <property type="component" value="Chromosome 2"/>
</dbReference>
<dbReference type="PaxDb" id="39947-A0A0P0VRP1"/>
<evidence type="ECO:0000313" key="2">
    <source>
        <dbReference type="Proteomes" id="UP000059680"/>
    </source>
</evidence>
<dbReference type="InterPro" id="IPR012677">
    <property type="entry name" value="Nucleotide-bd_a/b_plait_sf"/>
</dbReference>
<reference evidence="1 2" key="3">
    <citation type="journal article" date="2013" name="Rice">
        <title>Improvement of the Oryza sativa Nipponbare reference genome using next generation sequence and optical map data.</title>
        <authorList>
            <person name="Kawahara Y."/>
            <person name="de la Bastide M."/>
            <person name="Hamilton J.P."/>
            <person name="Kanamori H."/>
            <person name="McCombie W.R."/>
            <person name="Ouyang S."/>
            <person name="Schwartz D.C."/>
            <person name="Tanaka T."/>
            <person name="Wu J."/>
            <person name="Zhou S."/>
            <person name="Childs K.L."/>
            <person name="Davidson R.M."/>
            <person name="Lin H."/>
            <person name="Quesada-Ocampo L."/>
            <person name="Vaillancourt B."/>
            <person name="Sakai H."/>
            <person name="Lee S.S."/>
            <person name="Kim J."/>
            <person name="Numa H."/>
            <person name="Itoh T."/>
            <person name="Buell C.R."/>
            <person name="Matsumoto T."/>
        </authorList>
    </citation>
    <scope>NUCLEOTIDE SEQUENCE [LARGE SCALE GENOMIC DNA]</scope>
    <source>
        <strain evidence="2">cv. Nipponbare</strain>
    </source>
</reference>
<name>A0A0P0VRP1_ORYSJ</name>
<dbReference type="STRING" id="39947.A0A0P0VRP1"/>
<protein>
    <submittedName>
        <fullName evidence="1">Os02g0832900 protein</fullName>
    </submittedName>
</protein>
<evidence type="ECO:0000313" key="1">
    <source>
        <dbReference type="EMBL" id="BAS81778.1"/>
    </source>
</evidence>
<proteinExistence type="predicted"/>
<sequence length="139" mass="15631">TKTAFSTQSIVTPHLLHGPRNQLKTSNMEYTDVLKLRGLPYFTTAEDIIKFFVEYELTEENVHTAYRLDGKALYGVLNNRGCEDSHMQGQDDHWDKVHGAVPINPRGGQQDKITIHEPGNELFDPGIYFALALSSCVPV</sequence>
<keyword evidence="2" id="KW-1185">Reference proteome</keyword>
<organism evidence="1 2">
    <name type="scientific">Oryza sativa subsp. japonica</name>
    <name type="common">Rice</name>
    <dbReference type="NCBI Taxonomy" id="39947"/>
    <lineage>
        <taxon>Eukaryota</taxon>
        <taxon>Viridiplantae</taxon>
        <taxon>Streptophyta</taxon>
        <taxon>Embryophyta</taxon>
        <taxon>Tracheophyta</taxon>
        <taxon>Spermatophyta</taxon>
        <taxon>Magnoliopsida</taxon>
        <taxon>Liliopsida</taxon>
        <taxon>Poales</taxon>
        <taxon>Poaceae</taxon>
        <taxon>BOP clade</taxon>
        <taxon>Oryzoideae</taxon>
        <taxon>Oryzeae</taxon>
        <taxon>Oryzinae</taxon>
        <taxon>Oryza</taxon>
        <taxon>Oryza sativa</taxon>
    </lineage>
</organism>